<dbReference type="PANTHER" id="PTHR35075">
    <property type="entry name" value="A-KINASE ANCHOR PROTEIN 14"/>
    <property type="match status" value="1"/>
</dbReference>
<dbReference type="PANTHER" id="PTHR35075:SF1">
    <property type="entry name" value="A-KINASE ANCHOR PROTEIN 14"/>
    <property type="match status" value="1"/>
</dbReference>
<dbReference type="OMA" id="RGLFCYK"/>
<name>B4JVE7_DROGR</name>
<dbReference type="OrthoDB" id="2148342at2759"/>
<accession>B4JVE7</accession>
<keyword evidence="2" id="KW-1185">Reference proteome</keyword>
<dbReference type="InterPro" id="IPR025663">
    <property type="entry name" value="AKAP_28"/>
</dbReference>
<dbReference type="InParanoid" id="B4JVE7"/>
<evidence type="ECO:0000313" key="1">
    <source>
        <dbReference type="EMBL" id="EDV98415.1"/>
    </source>
</evidence>
<gene>
    <name evidence="1" type="primary">Dgri\GH22688</name>
    <name evidence="1" type="ORF">Dgri_GH22688</name>
</gene>
<dbReference type="GO" id="GO:0034237">
    <property type="term" value="F:protein kinase A regulatory subunit binding"/>
    <property type="evidence" value="ECO:0007669"/>
    <property type="project" value="TreeGrafter"/>
</dbReference>
<dbReference type="GO" id="GO:0005952">
    <property type="term" value="C:cAMP-dependent protein kinase complex"/>
    <property type="evidence" value="ECO:0007669"/>
    <property type="project" value="TreeGrafter"/>
</dbReference>
<dbReference type="PhylomeDB" id="B4JVE7"/>
<dbReference type="EMBL" id="CH916375">
    <property type="protein sequence ID" value="EDV98415.1"/>
    <property type="molecule type" value="Genomic_DNA"/>
</dbReference>
<protein>
    <submittedName>
        <fullName evidence="1">GH22688</fullName>
    </submittedName>
</protein>
<dbReference type="InterPro" id="IPR053084">
    <property type="entry name" value="AKAP"/>
</dbReference>
<dbReference type="KEGG" id="dgr:6568711"/>
<dbReference type="Pfam" id="PF14469">
    <property type="entry name" value="AKAP28"/>
    <property type="match status" value="1"/>
</dbReference>
<dbReference type="HOGENOM" id="CLU_055705_0_0_1"/>
<evidence type="ECO:0000313" key="2">
    <source>
        <dbReference type="Proteomes" id="UP000001070"/>
    </source>
</evidence>
<sequence>MDMETDASDVPSSIDENSISDELEMISTQEAINVVSVYNKSKLVESIAKCQKPLCEDADFECVMNMVNGTICEAVSIIESDPRGLFCYKYVKNLNIFDVEPTINLTEPADSSPSSDFLLCWQTIDQFEYGNVVAMIRHYIGLWQVSPQTKCVVLSNRRGREVALKGQIYFVDAHFSRPSQTCTNPLAVAKVRFIITVSRILPKHYPVMITYRFEGYRTLYYALGERAVNSNSFQRLYIDTILHSKLSFYAEICVCRHGTVDKPKESDESRKRQKSCSSL</sequence>
<organism evidence="2">
    <name type="scientific">Drosophila grimshawi</name>
    <name type="common">Hawaiian fruit fly</name>
    <name type="synonym">Idiomyia grimshawi</name>
    <dbReference type="NCBI Taxonomy" id="7222"/>
    <lineage>
        <taxon>Eukaryota</taxon>
        <taxon>Metazoa</taxon>
        <taxon>Ecdysozoa</taxon>
        <taxon>Arthropoda</taxon>
        <taxon>Hexapoda</taxon>
        <taxon>Insecta</taxon>
        <taxon>Pterygota</taxon>
        <taxon>Neoptera</taxon>
        <taxon>Endopterygota</taxon>
        <taxon>Diptera</taxon>
        <taxon>Brachycera</taxon>
        <taxon>Muscomorpha</taxon>
        <taxon>Ephydroidea</taxon>
        <taxon>Drosophilidae</taxon>
        <taxon>Drosophila</taxon>
        <taxon>Hawaiian Drosophila</taxon>
    </lineage>
</organism>
<proteinExistence type="predicted"/>
<reference evidence="1 2" key="1">
    <citation type="journal article" date="2007" name="Nature">
        <title>Evolution of genes and genomes on the Drosophila phylogeny.</title>
        <authorList>
            <consortium name="Drosophila 12 Genomes Consortium"/>
            <person name="Clark A.G."/>
            <person name="Eisen M.B."/>
            <person name="Smith D.R."/>
            <person name="Bergman C.M."/>
            <person name="Oliver B."/>
            <person name="Markow T.A."/>
            <person name="Kaufman T.C."/>
            <person name="Kellis M."/>
            <person name="Gelbart W."/>
            <person name="Iyer V.N."/>
            <person name="Pollard D.A."/>
            <person name="Sackton T.B."/>
            <person name="Larracuente A.M."/>
            <person name="Singh N.D."/>
            <person name="Abad J.P."/>
            <person name="Abt D.N."/>
            <person name="Adryan B."/>
            <person name="Aguade M."/>
            <person name="Akashi H."/>
            <person name="Anderson W.W."/>
            <person name="Aquadro C.F."/>
            <person name="Ardell D.H."/>
            <person name="Arguello R."/>
            <person name="Artieri C.G."/>
            <person name="Barbash D.A."/>
            <person name="Barker D."/>
            <person name="Barsanti P."/>
            <person name="Batterham P."/>
            <person name="Batzoglou S."/>
            <person name="Begun D."/>
            <person name="Bhutkar A."/>
            <person name="Blanco E."/>
            <person name="Bosak S.A."/>
            <person name="Bradley R.K."/>
            <person name="Brand A.D."/>
            <person name="Brent M.R."/>
            <person name="Brooks A.N."/>
            <person name="Brown R.H."/>
            <person name="Butlin R.K."/>
            <person name="Caggese C."/>
            <person name="Calvi B.R."/>
            <person name="Bernardo de Carvalho A."/>
            <person name="Caspi A."/>
            <person name="Castrezana S."/>
            <person name="Celniker S.E."/>
            <person name="Chang J.L."/>
            <person name="Chapple C."/>
            <person name="Chatterji S."/>
            <person name="Chinwalla A."/>
            <person name="Civetta A."/>
            <person name="Clifton S.W."/>
            <person name="Comeron J.M."/>
            <person name="Costello J.C."/>
            <person name="Coyne J.A."/>
            <person name="Daub J."/>
            <person name="David R.G."/>
            <person name="Delcher A.L."/>
            <person name="Delehaunty K."/>
            <person name="Do C.B."/>
            <person name="Ebling H."/>
            <person name="Edwards K."/>
            <person name="Eickbush T."/>
            <person name="Evans J.D."/>
            <person name="Filipski A."/>
            <person name="Findeiss S."/>
            <person name="Freyhult E."/>
            <person name="Fulton L."/>
            <person name="Fulton R."/>
            <person name="Garcia A.C."/>
            <person name="Gardiner A."/>
            <person name="Garfield D.A."/>
            <person name="Garvin B.E."/>
            <person name="Gibson G."/>
            <person name="Gilbert D."/>
            <person name="Gnerre S."/>
            <person name="Godfrey J."/>
            <person name="Good R."/>
            <person name="Gotea V."/>
            <person name="Gravely B."/>
            <person name="Greenberg A.J."/>
            <person name="Griffiths-Jones S."/>
            <person name="Gross S."/>
            <person name="Guigo R."/>
            <person name="Gustafson E.A."/>
            <person name="Haerty W."/>
            <person name="Hahn M.W."/>
            <person name="Halligan D.L."/>
            <person name="Halpern A.L."/>
            <person name="Halter G.M."/>
            <person name="Han M.V."/>
            <person name="Heger A."/>
            <person name="Hillier L."/>
            <person name="Hinrichs A.S."/>
            <person name="Holmes I."/>
            <person name="Hoskins R.A."/>
            <person name="Hubisz M.J."/>
            <person name="Hultmark D."/>
            <person name="Huntley M.A."/>
            <person name="Jaffe D.B."/>
            <person name="Jagadeeshan S."/>
            <person name="Jeck W.R."/>
            <person name="Johnson J."/>
            <person name="Jones C.D."/>
            <person name="Jordan W.C."/>
            <person name="Karpen G.H."/>
            <person name="Kataoka E."/>
            <person name="Keightley P.D."/>
            <person name="Kheradpour P."/>
            <person name="Kirkness E.F."/>
            <person name="Koerich L.B."/>
            <person name="Kristiansen K."/>
            <person name="Kudrna D."/>
            <person name="Kulathinal R.J."/>
            <person name="Kumar S."/>
            <person name="Kwok R."/>
            <person name="Lander E."/>
            <person name="Langley C.H."/>
            <person name="Lapoint R."/>
            <person name="Lazzaro B.P."/>
            <person name="Lee S.J."/>
            <person name="Levesque L."/>
            <person name="Li R."/>
            <person name="Lin C.F."/>
            <person name="Lin M.F."/>
            <person name="Lindblad-Toh K."/>
            <person name="Llopart A."/>
            <person name="Long M."/>
            <person name="Low L."/>
            <person name="Lozovsky E."/>
            <person name="Lu J."/>
            <person name="Luo M."/>
            <person name="Machado C.A."/>
            <person name="Makalowski W."/>
            <person name="Marzo M."/>
            <person name="Matsuda M."/>
            <person name="Matzkin L."/>
            <person name="McAllister B."/>
            <person name="McBride C.S."/>
            <person name="McKernan B."/>
            <person name="McKernan K."/>
            <person name="Mendez-Lago M."/>
            <person name="Minx P."/>
            <person name="Mollenhauer M.U."/>
            <person name="Montooth K."/>
            <person name="Mount S.M."/>
            <person name="Mu X."/>
            <person name="Myers E."/>
            <person name="Negre B."/>
            <person name="Newfeld S."/>
            <person name="Nielsen R."/>
            <person name="Noor M.A."/>
            <person name="O'Grady P."/>
            <person name="Pachter L."/>
            <person name="Papaceit M."/>
            <person name="Parisi M.J."/>
            <person name="Parisi M."/>
            <person name="Parts L."/>
            <person name="Pedersen J.S."/>
            <person name="Pesole G."/>
            <person name="Phillippy A.M."/>
            <person name="Ponting C.P."/>
            <person name="Pop M."/>
            <person name="Porcelli D."/>
            <person name="Powell J.R."/>
            <person name="Prohaska S."/>
            <person name="Pruitt K."/>
            <person name="Puig M."/>
            <person name="Quesneville H."/>
            <person name="Ram K.R."/>
            <person name="Rand D."/>
            <person name="Rasmussen M.D."/>
            <person name="Reed L.K."/>
            <person name="Reenan R."/>
            <person name="Reily A."/>
            <person name="Remington K.A."/>
            <person name="Rieger T.T."/>
            <person name="Ritchie M.G."/>
            <person name="Robin C."/>
            <person name="Rogers Y.H."/>
            <person name="Rohde C."/>
            <person name="Rozas J."/>
            <person name="Rubenfield M.J."/>
            <person name="Ruiz A."/>
            <person name="Russo S."/>
            <person name="Salzberg S.L."/>
            <person name="Sanchez-Gracia A."/>
            <person name="Saranga D.J."/>
            <person name="Sato H."/>
            <person name="Schaeffer S.W."/>
            <person name="Schatz M.C."/>
            <person name="Schlenke T."/>
            <person name="Schwartz R."/>
            <person name="Segarra C."/>
            <person name="Singh R.S."/>
            <person name="Sirot L."/>
            <person name="Sirota M."/>
            <person name="Sisneros N.B."/>
            <person name="Smith C.D."/>
            <person name="Smith T.F."/>
            <person name="Spieth J."/>
            <person name="Stage D.E."/>
            <person name="Stark A."/>
            <person name="Stephan W."/>
            <person name="Strausberg R.L."/>
            <person name="Strempel S."/>
            <person name="Sturgill D."/>
            <person name="Sutton G."/>
            <person name="Sutton G.G."/>
            <person name="Tao W."/>
            <person name="Teichmann S."/>
            <person name="Tobari Y.N."/>
            <person name="Tomimura Y."/>
            <person name="Tsolas J.M."/>
            <person name="Valente V.L."/>
            <person name="Venter E."/>
            <person name="Venter J.C."/>
            <person name="Vicario S."/>
            <person name="Vieira F.G."/>
            <person name="Vilella A.J."/>
            <person name="Villasante A."/>
            <person name="Walenz B."/>
            <person name="Wang J."/>
            <person name="Wasserman M."/>
            <person name="Watts T."/>
            <person name="Wilson D."/>
            <person name="Wilson R.K."/>
            <person name="Wing R.A."/>
            <person name="Wolfner M.F."/>
            <person name="Wong A."/>
            <person name="Wong G.K."/>
            <person name="Wu C.I."/>
            <person name="Wu G."/>
            <person name="Yamamoto D."/>
            <person name="Yang H.P."/>
            <person name="Yang S.P."/>
            <person name="Yorke J.A."/>
            <person name="Yoshida K."/>
            <person name="Zdobnov E."/>
            <person name="Zhang P."/>
            <person name="Zhang Y."/>
            <person name="Zimin A.V."/>
            <person name="Baldwin J."/>
            <person name="Abdouelleil A."/>
            <person name="Abdulkadir J."/>
            <person name="Abebe A."/>
            <person name="Abera B."/>
            <person name="Abreu J."/>
            <person name="Acer S.C."/>
            <person name="Aftuck L."/>
            <person name="Alexander A."/>
            <person name="An P."/>
            <person name="Anderson E."/>
            <person name="Anderson S."/>
            <person name="Arachi H."/>
            <person name="Azer M."/>
            <person name="Bachantsang P."/>
            <person name="Barry A."/>
            <person name="Bayul T."/>
            <person name="Berlin A."/>
            <person name="Bessette D."/>
            <person name="Bloom T."/>
            <person name="Blye J."/>
            <person name="Boguslavskiy L."/>
            <person name="Bonnet C."/>
            <person name="Boukhgalter B."/>
            <person name="Bourzgui I."/>
            <person name="Brown A."/>
            <person name="Cahill P."/>
            <person name="Channer S."/>
            <person name="Cheshatsang Y."/>
            <person name="Chuda L."/>
            <person name="Citroen M."/>
            <person name="Collymore A."/>
            <person name="Cooke P."/>
            <person name="Costello M."/>
            <person name="D'Aco K."/>
            <person name="Daza R."/>
            <person name="De Haan G."/>
            <person name="DeGray S."/>
            <person name="DeMaso C."/>
            <person name="Dhargay N."/>
            <person name="Dooley K."/>
            <person name="Dooley E."/>
            <person name="Doricent M."/>
            <person name="Dorje P."/>
            <person name="Dorjee K."/>
            <person name="Dupes A."/>
            <person name="Elong R."/>
            <person name="Falk J."/>
            <person name="Farina A."/>
            <person name="Faro S."/>
            <person name="Ferguson D."/>
            <person name="Fisher S."/>
            <person name="Foley C.D."/>
            <person name="Franke A."/>
            <person name="Friedrich D."/>
            <person name="Gadbois L."/>
            <person name="Gearin G."/>
            <person name="Gearin C.R."/>
            <person name="Giannoukos G."/>
            <person name="Goode T."/>
            <person name="Graham J."/>
            <person name="Grandbois E."/>
            <person name="Grewal S."/>
            <person name="Gyaltsen K."/>
            <person name="Hafez N."/>
            <person name="Hagos B."/>
            <person name="Hall J."/>
            <person name="Henson C."/>
            <person name="Hollinger A."/>
            <person name="Honan T."/>
            <person name="Huard M.D."/>
            <person name="Hughes L."/>
            <person name="Hurhula B."/>
            <person name="Husby M.E."/>
            <person name="Kamat A."/>
            <person name="Kanga B."/>
            <person name="Kashin S."/>
            <person name="Khazanovich D."/>
            <person name="Kisner P."/>
            <person name="Lance K."/>
            <person name="Lara M."/>
            <person name="Lee W."/>
            <person name="Lennon N."/>
            <person name="Letendre F."/>
            <person name="LeVine R."/>
            <person name="Lipovsky A."/>
            <person name="Liu X."/>
            <person name="Liu J."/>
            <person name="Liu S."/>
            <person name="Lokyitsang T."/>
            <person name="Lokyitsang Y."/>
            <person name="Lubonja R."/>
            <person name="Lui A."/>
            <person name="MacDonald P."/>
            <person name="Magnisalis V."/>
            <person name="Maru K."/>
            <person name="Matthews C."/>
            <person name="McCusker W."/>
            <person name="McDonough S."/>
            <person name="Mehta T."/>
            <person name="Meldrim J."/>
            <person name="Meneus L."/>
            <person name="Mihai O."/>
            <person name="Mihalev A."/>
            <person name="Mihova T."/>
            <person name="Mittelman R."/>
            <person name="Mlenga V."/>
            <person name="Montmayeur A."/>
            <person name="Mulrain L."/>
            <person name="Navidi A."/>
            <person name="Naylor J."/>
            <person name="Negash T."/>
            <person name="Nguyen T."/>
            <person name="Nguyen N."/>
            <person name="Nicol R."/>
            <person name="Norbu C."/>
            <person name="Norbu N."/>
            <person name="Novod N."/>
            <person name="O'Neill B."/>
            <person name="Osman S."/>
            <person name="Markiewicz E."/>
            <person name="Oyono O.L."/>
            <person name="Patti C."/>
            <person name="Phunkhang P."/>
            <person name="Pierre F."/>
            <person name="Priest M."/>
            <person name="Raghuraman S."/>
            <person name="Rege F."/>
            <person name="Reyes R."/>
            <person name="Rise C."/>
            <person name="Rogov P."/>
            <person name="Ross K."/>
            <person name="Ryan E."/>
            <person name="Settipalli S."/>
            <person name="Shea T."/>
            <person name="Sherpa N."/>
            <person name="Shi L."/>
            <person name="Shih D."/>
            <person name="Sparrow T."/>
            <person name="Spaulding J."/>
            <person name="Stalker J."/>
            <person name="Stange-Thomann N."/>
            <person name="Stavropoulos S."/>
            <person name="Stone C."/>
            <person name="Strader C."/>
            <person name="Tesfaye S."/>
            <person name="Thomson T."/>
            <person name="Thoulutsang Y."/>
            <person name="Thoulutsang D."/>
            <person name="Topham K."/>
            <person name="Topping I."/>
            <person name="Tsamla T."/>
            <person name="Vassiliev H."/>
            <person name="Vo A."/>
            <person name="Wangchuk T."/>
            <person name="Wangdi T."/>
            <person name="Weiand M."/>
            <person name="Wilkinson J."/>
            <person name="Wilson A."/>
            <person name="Yadav S."/>
            <person name="Young G."/>
            <person name="Yu Q."/>
            <person name="Zembek L."/>
            <person name="Zhong D."/>
            <person name="Zimmer A."/>
            <person name="Zwirko Z."/>
            <person name="Jaffe D.B."/>
            <person name="Alvarez P."/>
            <person name="Brockman W."/>
            <person name="Butler J."/>
            <person name="Chin C."/>
            <person name="Gnerre S."/>
            <person name="Grabherr M."/>
            <person name="Kleber M."/>
            <person name="Mauceli E."/>
            <person name="MacCallum I."/>
        </authorList>
    </citation>
    <scope>NUCLEOTIDE SEQUENCE [LARGE SCALE GENOMIC DNA]</scope>
    <source>
        <strain evidence="2">Tucson 15287-2541.00</strain>
    </source>
</reference>
<dbReference type="Proteomes" id="UP000001070">
    <property type="component" value="Unassembled WGS sequence"/>
</dbReference>
<dbReference type="AlphaFoldDB" id="B4JVE7"/>
<dbReference type="eggNOG" id="ENOG502S0CR">
    <property type="taxonomic scope" value="Eukaryota"/>
</dbReference>